<reference evidence="1" key="1">
    <citation type="submission" date="2018-06" db="EMBL/GenBank/DDBJ databases">
        <title>Complete genome sequence of Salmonella Infantis bacteriophage VSiP.</title>
        <authorList>
            <person name="Volozhantsev N."/>
            <person name="Denisenko E."/>
            <person name="Verevkin V."/>
            <person name="Myakinina V."/>
            <person name="Kislichkina A."/>
            <person name="Krasilnikova V."/>
        </authorList>
    </citation>
    <scope>NUCLEOTIDE SEQUENCE [LARGE SCALE GENOMIC DNA]</scope>
</reference>
<protein>
    <submittedName>
        <fullName evidence="1">Uncharacterized protein</fullName>
    </submittedName>
</protein>
<keyword evidence="2" id="KW-1185">Reference proteome</keyword>
<dbReference type="EMBL" id="MH424444">
    <property type="protein sequence ID" value="AXQ70243.1"/>
    <property type="molecule type" value="Genomic_DNA"/>
</dbReference>
<evidence type="ECO:0000313" key="1">
    <source>
        <dbReference type="EMBL" id="AXQ70243.1"/>
    </source>
</evidence>
<gene>
    <name evidence="1" type="ORF">vsip_58</name>
</gene>
<proteinExistence type="predicted"/>
<dbReference type="Proteomes" id="UP000262209">
    <property type="component" value="Segment"/>
</dbReference>
<accession>A0A385EEM9</accession>
<evidence type="ECO:0000313" key="2">
    <source>
        <dbReference type="Proteomes" id="UP000262209"/>
    </source>
</evidence>
<organism evidence="1">
    <name type="scientific">Salmonella virus VSiP</name>
    <dbReference type="NCBI Taxonomy" id="2301721"/>
    <lineage>
        <taxon>Viruses</taxon>
        <taxon>Duplodnaviria</taxon>
        <taxon>Heunggongvirae</taxon>
        <taxon>Uroviricota</taxon>
        <taxon>Caudoviricetes</taxon>
        <taxon>Sarkviridae</taxon>
        <taxon>Guernseyvirinae</taxon>
        <taxon>Cornellvirus</taxon>
        <taxon>Cornellvirus VSiP</taxon>
    </lineage>
</organism>
<name>A0A385EEM9_9CAUD</name>
<sequence length="38" mass="4336">MYEYFTIESAIYAYERLGIAVECDGDSLSVYGLLVCYD</sequence>